<dbReference type="EMBL" id="SRLO01000106">
    <property type="protein sequence ID" value="TNN75204.1"/>
    <property type="molecule type" value="Genomic_DNA"/>
</dbReference>
<name>A0A4Z2ICV9_9TELE</name>
<organism evidence="1 2">
    <name type="scientific">Liparis tanakae</name>
    <name type="common">Tanaka's snailfish</name>
    <dbReference type="NCBI Taxonomy" id="230148"/>
    <lineage>
        <taxon>Eukaryota</taxon>
        <taxon>Metazoa</taxon>
        <taxon>Chordata</taxon>
        <taxon>Craniata</taxon>
        <taxon>Vertebrata</taxon>
        <taxon>Euteleostomi</taxon>
        <taxon>Actinopterygii</taxon>
        <taxon>Neopterygii</taxon>
        <taxon>Teleostei</taxon>
        <taxon>Neoteleostei</taxon>
        <taxon>Acanthomorphata</taxon>
        <taxon>Eupercaria</taxon>
        <taxon>Perciformes</taxon>
        <taxon>Cottioidei</taxon>
        <taxon>Cottales</taxon>
        <taxon>Liparidae</taxon>
        <taxon>Liparis</taxon>
    </lineage>
</organism>
<sequence length="396" mass="42845">MGAGCAGAWLLSAMDGADVPSRTTGVPCPIVWVSSAVVAKKPSCSNTPVLVYTSQLTILALDTKVVLVRPGFRSQRRKAGARCSESQSDMDLKKKKAAPVFERAENKRLYFGKPSVITQVCQQKLLPIQPLTPGKGHQFHHMQNGGASQKFSSEFLSQDVSEKKKKRQDLLVGTVSGCQNQQRSSPRGDLQQIGPELGLCLTVKREAAGLHRLGPRGCGLTKGDRKENANHLNTGEKKSWETGEAAVVGSQDKGLDSGRRRQTTIVLPGPHLSPTPLYWAAKDATLGKENPQLELSLKGDANIEAFHKSIVLFVSVCLLAMLRVHKLAVAPGKNTQEGRTGHGLDRCLLDGHLCQDHHGKPFPTGNTANKGLHCKAHFVIPFLQVKQEQTSPEKSG</sequence>
<protein>
    <submittedName>
        <fullName evidence="1">Uncharacterized protein</fullName>
    </submittedName>
</protein>
<evidence type="ECO:0000313" key="1">
    <source>
        <dbReference type="EMBL" id="TNN75204.1"/>
    </source>
</evidence>
<gene>
    <name evidence="1" type="ORF">EYF80_014614</name>
</gene>
<reference evidence="1 2" key="1">
    <citation type="submission" date="2019-03" db="EMBL/GenBank/DDBJ databases">
        <title>First draft genome of Liparis tanakae, snailfish: a comprehensive survey of snailfish specific genes.</title>
        <authorList>
            <person name="Kim W."/>
            <person name="Song I."/>
            <person name="Jeong J.-H."/>
            <person name="Kim D."/>
            <person name="Kim S."/>
            <person name="Ryu S."/>
            <person name="Song J.Y."/>
            <person name="Lee S.K."/>
        </authorList>
    </citation>
    <scope>NUCLEOTIDE SEQUENCE [LARGE SCALE GENOMIC DNA]</scope>
    <source>
        <tissue evidence="1">Muscle</tissue>
    </source>
</reference>
<keyword evidence="2" id="KW-1185">Reference proteome</keyword>
<accession>A0A4Z2ICV9</accession>
<proteinExistence type="predicted"/>
<comment type="caution">
    <text evidence="1">The sequence shown here is derived from an EMBL/GenBank/DDBJ whole genome shotgun (WGS) entry which is preliminary data.</text>
</comment>
<evidence type="ECO:0000313" key="2">
    <source>
        <dbReference type="Proteomes" id="UP000314294"/>
    </source>
</evidence>
<dbReference type="AlphaFoldDB" id="A0A4Z2ICV9"/>
<dbReference type="Proteomes" id="UP000314294">
    <property type="component" value="Unassembled WGS sequence"/>
</dbReference>